<keyword evidence="5" id="KW-0677">Repeat</keyword>
<evidence type="ECO:0000256" key="3">
    <source>
        <dbReference type="ARBA" id="ARBA00022679"/>
    </source>
</evidence>
<dbReference type="GO" id="GO:0008168">
    <property type="term" value="F:methyltransferase activity"/>
    <property type="evidence" value="ECO:0007669"/>
    <property type="project" value="UniProtKB-KW"/>
</dbReference>
<protein>
    <recommendedName>
        <fullName evidence="9">SAM-dependent MTase DRM-type domain-containing protein</fullName>
    </recommendedName>
</protein>
<dbReference type="InterPro" id="IPR050390">
    <property type="entry name" value="C5-Methyltransferase"/>
</dbReference>
<comment type="caution">
    <text evidence="10">The sequence shown here is derived from an EMBL/GenBank/DDBJ whole genome shotgun (WGS) entry which is preliminary data.</text>
</comment>
<gene>
    <name evidence="10" type="ORF">CEPIT_LOCUS23031</name>
</gene>
<evidence type="ECO:0000256" key="6">
    <source>
        <dbReference type="ARBA" id="ARBA00023125"/>
    </source>
</evidence>
<dbReference type="PANTHER" id="PTHR23068:SF11">
    <property type="entry name" value="INACTIVE DNA (CYTOSINE-5)-METHYLTRANSFERASE DRM3-RELATED"/>
    <property type="match status" value="1"/>
</dbReference>
<keyword evidence="3" id="KW-0808">Transferase</keyword>
<dbReference type="SUPFAM" id="SSF53335">
    <property type="entry name" value="S-adenosyl-L-methionine-dependent methyltransferases"/>
    <property type="match status" value="2"/>
</dbReference>
<evidence type="ECO:0000256" key="4">
    <source>
        <dbReference type="ARBA" id="ARBA00022691"/>
    </source>
</evidence>
<dbReference type="GO" id="GO:0032259">
    <property type="term" value="P:methylation"/>
    <property type="evidence" value="ECO:0007669"/>
    <property type="project" value="UniProtKB-KW"/>
</dbReference>
<keyword evidence="11" id="KW-1185">Reference proteome</keyword>
<keyword evidence="2" id="KW-0489">Methyltransferase</keyword>
<accession>A0AAV0EF90</accession>
<feature type="region of interest" description="Disordered" evidence="8">
    <location>
        <begin position="317"/>
        <end position="338"/>
    </location>
</feature>
<dbReference type="InterPro" id="IPR030380">
    <property type="entry name" value="SAM_MeTfrase_DRM"/>
</dbReference>
<dbReference type="EMBL" id="CAMAPF010000915">
    <property type="protein sequence ID" value="CAH9120428.1"/>
    <property type="molecule type" value="Genomic_DNA"/>
</dbReference>
<comment type="subcellular location">
    <subcellularLocation>
        <location evidence="1">Nucleus</location>
    </subcellularLocation>
</comment>
<evidence type="ECO:0000313" key="10">
    <source>
        <dbReference type="EMBL" id="CAH9120428.1"/>
    </source>
</evidence>
<organism evidence="10 11">
    <name type="scientific">Cuscuta epithymum</name>
    <dbReference type="NCBI Taxonomy" id="186058"/>
    <lineage>
        <taxon>Eukaryota</taxon>
        <taxon>Viridiplantae</taxon>
        <taxon>Streptophyta</taxon>
        <taxon>Embryophyta</taxon>
        <taxon>Tracheophyta</taxon>
        <taxon>Spermatophyta</taxon>
        <taxon>Magnoliopsida</taxon>
        <taxon>eudicotyledons</taxon>
        <taxon>Gunneridae</taxon>
        <taxon>Pentapetalae</taxon>
        <taxon>asterids</taxon>
        <taxon>lamiids</taxon>
        <taxon>Solanales</taxon>
        <taxon>Convolvulaceae</taxon>
        <taxon>Cuscuteae</taxon>
        <taxon>Cuscuta</taxon>
        <taxon>Cuscuta subgen. Cuscuta</taxon>
    </lineage>
</organism>
<evidence type="ECO:0000256" key="7">
    <source>
        <dbReference type="ARBA" id="ARBA00023242"/>
    </source>
</evidence>
<sequence length="727" mass="82225">MDYSNDGNAAKPDDQSAIMPKTEALDYDLPVENMIPKPVGDDVASSSGSNVRSSLLAMGFSPSLVDRAIEENGDGDVDLLLETLFAYPALNRSDSSDSLDSLFGDEKDPVSAAHRGTVLRIKEELDTCEVRDEKKESLLAMDFSLDEVELAMRKIAGKDAPVTELVDFILAARIAGSFEREDAKEIDQECVTEVLFGTMDKTLRLSEMGFSENDISNAIEKYGSETPLEALAESIVFNKNPNIYIKREEEYFPTPRLNSLSARSSCSPMGSTMHDVHSTGHIFDPLAVKREEPSPEAHYKSTRTEFLQKFKGKRPQTEYINNNNNRTDNNNNDTNSLKKPKQEYEEGLLEWEETNFRHSPLFTGSNTSKRRVPDHKTRIMMENNIAATPRMAMPNSCRSLDSMVAKPPYFFYGTIMNLSHDTWVKISQFLYAVEPEFVNTQYFSALNRREGYLHNLPTVKRSHVLPKPPMTIQEVMPQTSKWWPSWDTRKHINNINTEMDGVSQAREKIERIISDSRGLLTAERQRDIIRQCQTLNLVWVGRNRLAPIETETIENILGYPTNHTRTAGSTLANRLQLLKNSFQTDTLAYHLSTLKSLYPEGLRMLSIYSGIGGAEVALHRLGVQLKVVVAVEPCETKRGILKDWWESSGQRGELVQMEDVQKLASNRIEILVKKYGGFDVIVCQNPCTYDLKSSVVVDSDSAAGLDFSMFYEFVRVVQRIRSRMDRN</sequence>
<evidence type="ECO:0000313" key="11">
    <source>
        <dbReference type="Proteomes" id="UP001152523"/>
    </source>
</evidence>
<evidence type="ECO:0000256" key="2">
    <source>
        <dbReference type="ARBA" id="ARBA00022603"/>
    </source>
</evidence>
<dbReference type="PROSITE" id="PS51680">
    <property type="entry name" value="SAM_MT_DRM"/>
    <property type="match status" value="1"/>
</dbReference>
<dbReference type="GO" id="GO:0003677">
    <property type="term" value="F:DNA binding"/>
    <property type="evidence" value="ECO:0007669"/>
    <property type="project" value="UniProtKB-KW"/>
</dbReference>
<evidence type="ECO:0000256" key="8">
    <source>
        <dbReference type="SAM" id="MobiDB-lite"/>
    </source>
</evidence>
<dbReference type="Proteomes" id="UP001152523">
    <property type="component" value="Unassembled WGS sequence"/>
</dbReference>
<dbReference type="InterPro" id="IPR029063">
    <property type="entry name" value="SAM-dependent_MTases_sf"/>
</dbReference>
<evidence type="ECO:0000256" key="1">
    <source>
        <dbReference type="ARBA" id="ARBA00004123"/>
    </source>
</evidence>
<feature type="compositionally biased region" description="Low complexity" evidence="8">
    <location>
        <begin position="321"/>
        <end position="335"/>
    </location>
</feature>
<proteinExistence type="predicted"/>
<keyword evidence="4" id="KW-0949">S-adenosyl-L-methionine</keyword>
<keyword evidence="7" id="KW-0539">Nucleus</keyword>
<evidence type="ECO:0000256" key="5">
    <source>
        <dbReference type="ARBA" id="ARBA00022737"/>
    </source>
</evidence>
<feature type="region of interest" description="Disordered" evidence="8">
    <location>
        <begin position="1"/>
        <end position="25"/>
    </location>
</feature>
<dbReference type="Gene3D" id="3.40.50.150">
    <property type="entry name" value="Vaccinia Virus protein VP39"/>
    <property type="match status" value="1"/>
</dbReference>
<dbReference type="PANTHER" id="PTHR23068">
    <property type="entry name" value="DNA CYTOSINE-5- -METHYLTRANSFERASE 3-RELATED"/>
    <property type="match status" value="1"/>
</dbReference>
<evidence type="ECO:0000259" key="9">
    <source>
        <dbReference type="PROSITE" id="PS51680"/>
    </source>
</evidence>
<name>A0AAV0EF90_9ASTE</name>
<dbReference type="AlphaFoldDB" id="A0AAV0EF90"/>
<keyword evidence="6" id="KW-0238">DNA-binding</keyword>
<feature type="domain" description="SAM-dependent MTase DRM-type" evidence="9">
    <location>
        <begin position="396"/>
        <end position="727"/>
    </location>
</feature>
<dbReference type="GO" id="GO:0005634">
    <property type="term" value="C:nucleus"/>
    <property type="evidence" value="ECO:0007669"/>
    <property type="project" value="UniProtKB-SubCell"/>
</dbReference>
<reference evidence="10" key="1">
    <citation type="submission" date="2022-07" db="EMBL/GenBank/DDBJ databases">
        <authorList>
            <person name="Macas J."/>
            <person name="Novak P."/>
            <person name="Neumann P."/>
        </authorList>
    </citation>
    <scope>NUCLEOTIDE SEQUENCE</scope>
</reference>